<dbReference type="InterPro" id="IPR000644">
    <property type="entry name" value="CBS_dom"/>
</dbReference>
<organism evidence="5 6">
    <name type="scientific">Cymbomonas tetramitiformis</name>
    <dbReference type="NCBI Taxonomy" id="36881"/>
    <lineage>
        <taxon>Eukaryota</taxon>
        <taxon>Viridiplantae</taxon>
        <taxon>Chlorophyta</taxon>
        <taxon>Pyramimonadophyceae</taxon>
        <taxon>Pyramimonadales</taxon>
        <taxon>Pyramimonadaceae</taxon>
        <taxon>Cymbomonas</taxon>
    </lineage>
</organism>
<dbReference type="PANTHER" id="PTHR43080">
    <property type="entry name" value="CBS DOMAIN-CONTAINING PROTEIN CBSX3, MITOCHONDRIAL"/>
    <property type="match status" value="1"/>
</dbReference>
<dbReference type="AlphaFoldDB" id="A0AAE0C0J0"/>
<evidence type="ECO:0000259" key="4">
    <source>
        <dbReference type="PROSITE" id="PS51371"/>
    </source>
</evidence>
<proteinExistence type="predicted"/>
<accession>A0AAE0C0J0</accession>
<name>A0AAE0C0J0_9CHLO</name>
<keyword evidence="6" id="KW-1185">Reference proteome</keyword>
<evidence type="ECO:0000313" key="6">
    <source>
        <dbReference type="Proteomes" id="UP001190700"/>
    </source>
</evidence>
<dbReference type="Proteomes" id="UP001190700">
    <property type="component" value="Unassembled WGS sequence"/>
</dbReference>
<dbReference type="InterPro" id="IPR051257">
    <property type="entry name" value="Diverse_CBS-Domain"/>
</dbReference>
<reference evidence="5 6" key="1">
    <citation type="journal article" date="2015" name="Genome Biol. Evol.">
        <title>Comparative Genomics of a Bacterivorous Green Alga Reveals Evolutionary Causalities and Consequences of Phago-Mixotrophic Mode of Nutrition.</title>
        <authorList>
            <person name="Burns J.A."/>
            <person name="Paasch A."/>
            <person name="Narechania A."/>
            <person name="Kim E."/>
        </authorList>
    </citation>
    <scope>NUCLEOTIDE SEQUENCE [LARGE SCALE GENOMIC DNA]</scope>
    <source>
        <strain evidence="5 6">PLY_AMNH</strain>
    </source>
</reference>
<dbReference type="SUPFAM" id="SSF54631">
    <property type="entry name" value="CBS-domain pair"/>
    <property type="match status" value="1"/>
</dbReference>
<dbReference type="PANTHER" id="PTHR43080:SF2">
    <property type="entry name" value="CBS DOMAIN-CONTAINING PROTEIN"/>
    <property type="match status" value="1"/>
</dbReference>
<dbReference type="SMART" id="SM00116">
    <property type="entry name" value="CBS"/>
    <property type="match status" value="2"/>
</dbReference>
<comment type="caution">
    <text evidence="5">The sequence shown here is derived from an EMBL/GenBank/DDBJ whole genome shotgun (WGS) entry which is preliminary data.</text>
</comment>
<protein>
    <recommendedName>
        <fullName evidence="4">CBS domain-containing protein</fullName>
    </recommendedName>
</protein>
<evidence type="ECO:0000313" key="5">
    <source>
        <dbReference type="EMBL" id="KAK3246196.1"/>
    </source>
</evidence>
<dbReference type="Gene3D" id="3.10.580.10">
    <property type="entry name" value="CBS-domain"/>
    <property type="match status" value="1"/>
</dbReference>
<evidence type="ECO:0000256" key="1">
    <source>
        <dbReference type="ARBA" id="ARBA00023122"/>
    </source>
</evidence>
<dbReference type="PROSITE" id="PS51371">
    <property type="entry name" value="CBS"/>
    <property type="match status" value="2"/>
</dbReference>
<feature type="domain" description="CBS" evidence="4">
    <location>
        <begin position="62"/>
        <end position="118"/>
    </location>
</feature>
<feature type="domain" description="CBS" evidence="4">
    <location>
        <begin position="163"/>
        <end position="222"/>
    </location>
</feature>
<dbReference type="Pfam" id="PF00571">
    <property type="entry name" value="CBS"/>
    <property type="match status" value="2"/>
</dbReference>
<dbReference type="InterPro" id="IPR046342">
    <property type="entry name" value="CBS_dom_sf"/>
</dbReference>
<keyword evidence="1 2" id="KW-0129">CBS domain</keyword>
<sequence length="232" mass="25357">MPQSPAPGYRRRDNFEGFSKLNAINGDPRDPHQFLRDSGFIDDPPPRNLRRVGPVLLVEQVMESNVATLKSSMSLRDAVETFLERRVSGFPVVDDSDKIVGVISMTDIMWHEALPSASPETEEAHGAEDISLGSQSRESLDNPNSAIKPPLQSFMDGRVGDAMRSPAITIGPKAIVGEAAALMCKRHVNRLPVVDDTRHVVGIITRFDVMRTLAMASCARDGHGVGKSMDIQ</sequence>
<evidence type="ECO:0000256" key="2">
    <source>
        <dbReference type="PROSITE-ProRule" id="PRU00703"/>
    </source>
</evidence>
<dbReference type="EMBL" id="LGRX02030078">
    <property type="protein sequence ID" value="KAK3246196.1"/>
    <property type="molecule type" value="Genomic_DNA"/>
</dbReference>
<evidence type="ECO:0000256" key="3">
    <source>
        <dbReference type="SAM" id="MobiDB-lite"/>
    </source>
</evidence>
<feature type="region of interest" description="Disordered" evidence="3">
    <location>
        <begin position="133"/>
        <end position="153"/>
    </location>
</feature>
<dbReference type="CDD" id="cd04586">
    <property type="entry name" value="CBS_pair_BON_assoc"/>
    <property type="match status" value="1"/>
</dbReference>
<gene>
    <name evidence="5" type="ORF">CYMTET_44259</name>
</gene>
<feature type="compositionally biased region" description="Polar residues" evidence="3">
    <location>
        <begin position="133"/>
        <end position="145"/>
    </location>
</feature>